<reference evidence="15" key="1">
    <citation type="submission" date="2022-11" db="EMBL/GenBank/DDBJ databases">
        <title>Larsenimonas rhizosphaerae sp. nov., isolated from a tidal mudflat.</title>
        <authorList>
            <person name="Lee S.D."/>
            <person name="Kim I.S."/>
        </authorList>
    </citation>
    <scope>NUCLEOTIDE SEQUENCE</scope>
    <source>
        <strain evidence="15">GH2-1</strain>
    </source>
</reference>
<evidence type="ECO:0000256" key="2">
    <source>
        <dbReference type="ARBA" id="ARBA00022723"/>
    </source>
</evidence>
<evidence type="ECO:0000256" key="9">
    <source>
        <dbReference type="ARBA" id="ARBA00023014"/>
    </source>
</evidence>
<keyword evidence="1" id="KW-0004">4Fe-4S</keyword>
<dbReference type="SUPFAM" id="SSF52540">
    <property type="entry name" value="P-loop containing nucleoside triphosphate hydrolases"/>
    <property type="match status" value="2"/>
</dbReference>
<keyword evidence="3" id="KW-0547">Nucleotide-binding</keyword>
<protein>
    <submittedName>
        <fullName evidence="15">ATP-dependent DNA helicase</fullName>
    </submittedName>
</protein>
<gene>
    <name evidence="15" type="ORF">OQ287_09165</name>
</gene>
<organism evidence="15 16">
    <name type="scientific">Larsenimonas rhizosphaerae</name>
    <dbReference type="NCBI Taxonomy" id="2944682"/>
    <lineage>
        <taxon>Bacteria</taxon>
        <taxon>Pseudomonadati</taxon>
        <taxon>Pseudomonadota</taxon>
        <taxon>Gammaproteobacteria</taxon>
        <taxon>Oceanospirillales</taxon>
        <taxon>Halomonadaceae</taxon>
        <taxon>Larsenimonas</taxon>
    </lineage>
</organism>
<dbReference type="Gene3D" id="1.10.275.40">
    <property type="match status" value="1"/>
</dbReference>
<evidence type="ECO:0000256" key="12">
    <source>
        <dbReference type="ARBA" id="ARBA00023235"/>
    </source>
</evidence>
<dbReference type="InterPro" id="IPR014013">
    <property type="entry name" value="Helic_SF1/SF2_ATP-bd_DinG/Rad3"/>
</dbReference>
<dbReference type="InterPro" id="IPR027417">
    <property type="entry name" value="P-loop_NTPase"/>
</dbReference>
<evidence type="ECO:0000256" key="13">
    <source>
        <dbReference type="ARBA" id="ARBA00038058"/>
    </source>
</evidence>
<evidence type="ECO:0000256" key="8">
    <source>
        <dbReference type="ARBA" id="ARBA00023004"/>
    </source>
</evidence>
<keyword evidence="12" id="KW-0413">Isomerase</keyword>
<keyword evidence="8" id="KW-0408">Iron</keyword>
<dbReference type="Gene3D" id="3.90.320.10">
    <property type="match status" value="1"/>
</dbReference>
<dbReference type="RefSeq" id="WP_265896239.1">
    <property type="nucleotide sequence ID" value="NZ_JAPIVE010000002.1"/>
</dbReference>
<sequence length="776" mass="86569">MSEPGIEASPYRVAVRSLCDFTARTGDLDLRFTPSPTAQEGVEGHQRVAAGRGETFEAEVTLSARSGRVEVSGRCDGIDMQGPHGPEVQEIKTHRGALDAMPANQRALHWAQACVYAALICRARALHGMQVVLIYFDIATEQETRLEQWWSADALDDFFIDQVTRFQAFADQELAHRAVRDQALTTLAFPFADFRPGQRPLAENVYKAAHLGRHALLEAPTGLGKTLGTLFPMLKAMPDRLDRVFFLTARTTGRQLALDGLAALGAADRVPVRVLELRARDKACEHPDLACHGDSCPLAQGFYDRLPAARQACATQTGLLDGPALRTQALTHGICPYYLGQEMARWSDVIIGDVNHYFDLSAMLHALTRQQRWQVGVLVDEAHNLVDRVRGMYSAHLDQHRFRAVRRQTTPPLRQDMDRLQRQWLALNRTVLGDERTEAAPAEYGELKALPTGMIRALKGISATLTEMMATSPLPLDSDLLNLYFDVLHLIRLAERVDEDHFMADLEVITPARGRYRDTRLSLRCVLPAALLAPRWQAARSVVLFSATLSPAVYYRRLLGLETATYHSVASPFTAGQLQVHVERHVSTRYRDRAASLAPMARVMADRFMQQPGNYLAFFSSYAYLRDARAAFMQAFPSIPVWAQDARMDESARSAFLARFEEGGQGIGFVVLGGIFGEAIDLPGTRLIGAFIATLGLAQVNPVNEAMRRRLDQYLGHGYDYVYLYPGLTRVVQAAGRVIRTPEDTGVIHLMDDRFDRAEVQALLPTWWELGRHDPE</sequence>
<dbReference type="InterPro" id="IPR010614">
    <property type="entry name" value="RAD3-like_helicase_DEAD"/>
</dbReference>
<dbReference type="Gene3D" id="3.40.50.300">
    <property type="entry name" value="P-loop containing nucleotide triphosphate hydrolases"/>
    <property type="match status" value="2"/>
</dbReference>
<comment type="similarity">
    <text evidence="13">Belongs to the helicase family. DinG subfamily.</text>
</comment>
<dbReference type="InterPro" id="IPR006554">
    <property type="entry name" value="Helicase-like_DEXD_c2"/>
</dbReference>
<dbReference type="Pfam" id="PF13307">
    <property type="entry name" value="Helicase_C_2"/>
    <property type="match status" value="1"/>
</dbReference>
<keyword evidence="6 15" id="KW-0347">Helicase</keyword>
<dbReference type="GO" id="GO:0005524">
    <property type="term" value="F:ATP binding"/>
    <property type="evidence" value="ECO:0007669"/>
    <property type="project" value="UniProtKB-KW"/>
</dbReference>
<keyword evidence="7" id="KW-0067">ATP-binding</keyword>
<keyword evidence="9" id="KW-0411">Iron-sulfur</keyword>
<evidence type="ECO:0000256" key="6">
    <source>
        <dbReference type="ARBA" id="ARBA00022806"/>
    </source>
</evidence>
<dbReference type="GO" id="GO:0003678">
    <property type="term" value="F:DNA helicase activity"/>
    <property type="evidence" value="ECO:0007669"/>
    <property type="project" value="InterPro"/>
</dbReference>
<evidence type="ECO:0000256" key="3">
    <source>
        <dbReference type="ARBA" id="ARBA00022741"/>
    </source>
</evidence>
<proteinExistence type="inferred from homology"/>
<keyword evidence="10" id="KW-0238">DNA-binding</keyword>
<accession>A0AA41ZLN8</accession>
<keyword evidence="16" id="KW-1185">Reference proteome</keyword>
<name>A0AA41ZLN8_9GAMM</name>
<dbReference type="GO" id="GO:0006281">
    <property type="term" value="P:DNA repair"/>
    <property type="evidence" value="ECO:0007669"/>
    <property type="project" value="UniProtKB-KW"/>
</dbReference>
<dbReference type="PANTHER" id="PTHR11472">
    <property type="entry name" value="DNA REPAIR DEAD HELICASE RAD3/XP-D SUBFAMILY MEMBER"/>
    <property type="match status" value="1"/>
</dbReference>
<dbReference type="Gene3D" id="1.10.30.20">
    <property type="entry name" value="Bacterial XPD DNA helicase, FeS cluster domain"/>
    <property type="match status" value="1"/>
</dbReference>
<keyword evidence="2" id="KW-0479">Metal-binding</keyword>
<evidence type="ECO:0000313" key="16">
    <source>
        <dbReference type="Proteomes" id="UP001165678"/>
    </source>
</evidence>
<dbReference type="InterPro" id="IPR011604">
    <property type="entry name" value="PDDEXK-like_dom_sf"/>
</dbReference>
<keyword evidence="4" id="KW-0227">DNA damage</keyword>
<keyword evidence="11" id="KW-0234">DNA repair</keyword>
<dbReference type="GO" id="GO:0046872">
    <property type="term" value="F:metal ion binding"/>
    <property type="evidence" value="ECO:0007669"/>
    <property type="project" value="UniProtKB-KW"/>
</dbReference>
<comment type="caution">
    <text evidence="15">The sequence shown here is derived from an EMBL/GenBank/DDBJ whole genome shotgun (WGS) entry which is preliminary data.</text>
</comment>
<keyword evidence="5" id="KW-0378">Hydrolase</keyword>
<dbReference type="SMART" id="SM00491">
    <property type="entry name" value="HELICc2"/>
    <property type="match status" value="1"/>
</dbReference>
<dbReference type="SMART" id="SM00488">
    <property type="entry name" value="DEXDc2"/>
    <property type="match status" value="1"/>
</dbReference>
<dbReference type="EMBL" id="JAPIVE010000002">
    <property type="protein sequence ID" value="MCX2524411.1"/>
    <property type="molecule type" value="Genomic_DNA"/>
</dbReference>
<dbReference type="AlphaFoldDB" id="A0AA41ZLN8"/>
<dbReference type="GO" id="GO:0051539">
    <property type="term" value="F:4 iron, 4 sulfur cluster binding"/>
    <property type="evidence" value="ECO:0007669"/>
    <property type="project" value="UniProtKB-KW"/>
</dbReference>
<dbReference type="InterPro" id="IPR045028">
    <property type="entry name" value="DinG/Rad3-like"/>
</dbReference>
<dbReference type="InterPro" id="IPR042493">
    <property type="entry name" value="XPD_DNA_FeS"/>
</dbReference>
<dbReference type="GO" id="GO:0016818">
    <property type="term" value="F:hydrolase activity, acting on acid anhydrides, in phosphorus-containing anhydrides"/>
    <property type="evidence" value="ECO:0007669"/>
    <property type="project" value="InterPro"/>
</dbReference>
<evidence type="ECO:0000256" key="11">
    <source>
        <dbReference type="ARBA" id="ARBA00023204"/>
    </source>
</evidence>
<evidence type="ECO:0000256" key="7">
    <source>
        <dbReference type="ARBA" id="ARBA00022840"/>
    </source>
</evidence>
<feature type="domain" description="Helicase ATP-binding" evidence="14">
    <location>
        <begin position="184"/>
        <end position="442"/>
    </location>
</feature>
<evidence type="ECO:0000256" key="4">
    <source>
        <dbReference type="ARBA" id="ARBA00022763"/>
    </source>
</evidence>
<evidence type="ECO:0000256" key="1">
    <source>
        <dbReference type="ARBA" id="ARBA00022485"/>
    </source>
</evidence>
<dbReference type="PROSITE" id="PS51193">
    <property type="entry name" value="HELICASE_ATP_BIND_2"/>
    <property type="match status" value="1"/>
</dbReference>
<dbReference type="Pfam" id="PF06733">
    <property type="entry name" value="DEAD_2"/>
    <property type="match status" value="1"/>
</dbReference>
<evidence type="ECO:0000256" key="10">
    <source>
        <dbReference type="ARBA" id="ARBA00023125"/>
    </source>
</evidence>
<dbReference type="PANTHER" id="PTHR11472:SF34">
    <property type="entry name" value="REGULATOR OF TELOMERE ELONGATION HELICASE 1"/>
    <property type="match status" value="1"/>
</dbReference>
<evidence type="ECO:0000259" key="14">
    <source>
        <dbReference type="PROSITE" id="PS51193"/>
    </source>
</evidence>
<evidence type="ECO:0000313" key="15">
    <source>
        <dbReference type="EMBL" id="MCX2524411.1"/>
    </source>
</evidence>
<dbReference type="GO" id="GO:0003677">
    <property type="term" value="F:DNA binding"/>
    <property type="evidence" value="ECO:0007669"/>
    <property type="project" value="UniProtKB-KW"/>
</dbReference>
<evidence type="ECO:0000256" key="5">
    <source>
        <dbReference type="ARBA" id="ARBA00022801"/>
    </source>
</evidence>
<dbReference type="InterPro" id="IPR006555">
    <property type="entry name" value="ATP-dep_Helicase_C"/>
</dbReference>
<dbReference type="Proteomes" id="UP001165678">
    <property type="component" value="Unassembled WGS sequence"/>
</dbReference>